<evidence type="ECO:0000313" key="5">
    <source>
        <dbReference type="EMBL" id="RKP00838.1"/>
    </source>
</evidence>
<keyword evidence="2" id="KW-0186">Copper</keyword>
<dbReference type="InterPro" id="IPR002227">
    <property type="entry name" value="Tyrosinase_Cu-bd"/>
</dbReference>
<dbReference type="EMBL" id="ML014196">
    <property type="protein sequence ID" value="RKP00838.1"/>
    <property type="molecule type" value="Genomic_DNA"/>
</dbReference>
<keyword evidence="1" id="KW-0479">Metal-binding</keyword>
<keyword evidence="6" id="KW-1185">Reference proteome</keyword>
<dbReference type="OrthoDB" id="6132182at2759"/>
<feature type="signal peptide" evidence="3">
    <location>
        <begin position="1"/>
        <end position="22"/>
    </location>
</feature>
<evidence type="ECO:0000259" key="4">
    <source>
        <dbReference type="PROSITE" id="PS00498"/>
    </source>
</evidence>
<evidence type="ECO:0000313" key="6">
    <source>
        <dbReference type="Proteomes" id="UP000274922"/>
    </source>
</evidence>
<feature type="domain" description="Tyrosinase copper-binding" evidence="4">
    <location>
        <begin position="252"/>
        <end position="263"/>
    </location>
</feature>
<dbReference type="SUPFAM" id="SSF48056">
    <property type="entry name" value="Di-copper centre-containing domain"/>
    <property type="match status" value="1"/>
</dbReference>
<keyword evidence="3" id="KW-0732">Signal</keyword>
<evidence type="ECO:0000256" key="1">
    <source>
        <dbReference type="ARBA" id="ARBA00022723"/>
    </source>
</evidence>
<dbReference type="InterPro" id="IPR008922">
    <property type="entry name" value="Di-copper_centre_dom_sf"/>
</dbReference>
<dbReference type="InterPro" id="IPR050316">
    <property type="entry name" value="Tyrosinase/Hemocyanin"/>
</dbReference>
<dbReference type="AlphaFoldDB" id="A0A4P9X6N6"/>
<accession>A0A4P9X6N6</accession>
<dbReference type="STRING" id="1555241.A0A4P9X6N6"/>
<dbReference type="GO" id="GO:0016491">
    <property type="term" value="F:oxidoreductase activity"/>
    <property type="evidence" value="ECO:0007669"/>
    <property type="project" value="InterPro"/>
</dbReference>
<organism evidence="5 6">
    <name type="scientific">Caulochytrium protostelioides</name>
    <dbReference type="NCBI Taxonomy" id="1555241"/>
    <lineage>
        <taxon>Eukaryota</taxon>
        <taxon>Fungi</taxon>
        <taxon>Fungi incertae sedis</taxon>
        <taxon>Chytridiomycota</taxon>
        <taxon>Chytridiomycota incertae sedis</taxon>
        <taxon>Chytridiomycetes</taxon>
        <taxon>Caulochytriales</taxon>
        <taxon>Caulochytriaceae</taxon>
        <taxon>Caulochytrium</taxon>
    </lineage>
</organism>
<reference evidence="6" key="1">
    <citation type="journal article" date="2018" name="Nat. Microbiol.">
        <title>Leveraging single-cell genomics to expand the fungal tree of life.</title>
        <authorList>
            <person name="Ahrendt S.R."/>
            <person name="Quandt C.A."/>
            <person name="Ciobanu D."/>
            <person name="Clum A."/>
            <person name="Salamov A."/>
            <person name="Andreopoulos B."/>
            <person name="Cheng J.F."/>
            <person name="Woyke T."/>
            <person name="Pelin A."/>
            <person name="Henrissat B."/>
            <person name="Reynolds N.K."/>
            <person name="Benny G.L."/>
            <person name="Smith M.E."/>
            <person name="James T.Y."/>
            <person name="Grigoriev I.V."/>
        </authorList>
    </citation>
    <scope>NUCLEOTIDE SEQUENCE [LARGE SCALE GENOMIC DNA]</scope>
    <source>
        <strain evidence="6">ATCC 52028</strain>
    </source>
</reference>
<gene>
    <name evidence="5" type="ORF">CXG81DRAFT_12738</name>
</gene>
<name>A0A4P9X6N6_9FUNG</name>
<protein>
    <recommendedName>
        <fullName evidence="4">Tyrosinase copper-binding domain-containing protein</fullName>
    </recommendedName>
</protein>
<evidence type="ECO:0000256" key="2">
    <source>
        <dbReference type="ARBA" id="ARBA00023008"/>
    </source>
</evidence>
<proteinExistence type="predicted"/>
<dbReference type="GO" id="GO:0046872">
    <property type="term" value="F:metal ion binding"/>
    <property type="evidence" value="ECO:0007669"/>
    <property type="project" value="UniProtKB-KW"/>
</dbReference>
<dbReference type="Proteomes" id="UP000274922">
    <property type="component" value="Unassembled WGS sequence"/>
</dbReference>
<dbReference type="PROSITE" id="PS00498">
    <property type="entry name" value="TYROSINASE_2"/>
    <property type="match status" value="1"/>
</dbReference>
<evidence type="ECO:0000256" key="3">
    <source>
        <dbReference type="SAM" id="SignalP"/>
    </source>
</evidence>
<dbReference type="PANTHER" id="PTHR11474:SF126">
    <property type="entry name" value="TYROSINASE-LIKE PROTEIN TYR-1-RELATED"/>
    <property type="match status" value="1"/>
</dbReference>
<dbReference type="Pfam" id="PF00264">
    <property type="entry name" value="Tyrosinase"/>
    <property type="match status" value="1"/>
</dbReference>
<feature type="non-terminal residue" evidence="5">
    <location>
        <position position="319"/>
    </location>
</feature>
<dbReference type="PRINTS" id="PR00092">
    <property type="entry name" value="TYROSINASE"/>
</dbReference>
<feature type="chain" id="PRO_5020712847" description="Tyrosinase copper-binding domain-containing protein" evidence="3">
    <location>
        <begin position="23"/>
        <end position="319"/>
    </location>
</feature>
<dbReference type="PANTHER" id="PTHR11474">
    <property type="entry name" value="TYROSINASE FAMILY MEMBER"/>
    <property type="match status" value="1"/>
</dbReference>
<sequence length="319" mass="34625">MVRPRAWLGLAAAWWSLETVVAQSTTAAAASAASPIAGVPSGGQCASPEMRQEWRQGTEAQRQAYLSAVKVLKSRTGSSGSITNPATASWDDFVKVHWDHVAEAHGVPAFLPWHRAYLHMFHQALKSVDPTVPLFYWDWRLDSQNLAGSDILGASAFGGGGAAPDYCVTTGAFAGWQVAFPASPTRPNTNACLARQFNFGAGYDPTAIANMYTISGDFETLRSKIEGGPHGTIHNGVGGPWGDMTQMYSTNDPLFFMHHGMIDKLWHDWQVQCEDFQRSYQGKNPDGSTAATTDVLKPYGWTVGQMLQTRGGTPLCYGY</sequence>
<dbReference type="Gene3D" id="1.10.1280.10">
    <property type="entry name" value="Di-copper center containing domain from catechol oxidase"/>
    <property type="match status" value="1"/>
</dbReference>